<keyword evidence="13 15" id="KW-0141">cGMP biosynthesis</keyword>
<comment type="catalytic activity">
    <reaction evidence="1 15">
        <text>GTP = 3',5'-cyclic GMP + diphosphate</text>
        <dbReference type="Rhea" id="RHEA:13665"/>
        <dbReference type="ChEBI" id="CHEBI:33019"/>
        <dbReference type="ChEBI" id="CHEBI:37565"/>
        <dbReference type="ChEBI" id="CHEBI:57746"/>
        <dbReference type="EC" id="4.6.1.2"/>
    </reaction>
</comment>
<evidence type="ECO:0000256" key="1">
    <source>
        <dbReference type="ARBA" id="ARBA00001436"/>
    </source>
</evidence>
<keyword evidence="8" id="KW-0342">GTP-binding</keyword>
<dbReference type="Gene3D" id="1.10.510.10">
    <property type="entry name" value="Transferase(Phosphotransferase) domain 1"/>
    <property type="match status" value="1"/>
</dbReference>
<name>A0A1I8BGG9_MELHA</name>
<dbReference type="GO" id="GO:0004672">
    <property type="term" value="F:protein kinase activity"/>
    <property type="evidence" value="ECO:0007669"/>
    <property type="project" value="InterPro"/>
</dbReference>
<dbReference type="InterPro" id="IPR029787">
    <property type="entry name" value="Nucleotide_cyclase"/>
</dbReference>
<dbReference type="InterPro" id="IPR018297">
    <property type="entry name" value="A/G_cyclase_CS"/>
</dbReference>
<proteinExistence type="inferred from homology"/>
<dbReference type="GO" id="GO:0007168">
    <property type="term" value="P:receptor guanylyl cyclase signaling pathway"/>
    <property type="evidence" value="ECO:0007669"/>
    <property type="project" value="TreeGrafter"/>
</dbReference>
<dbReference type="FunFam" id="3.30.70.1230:FF:000035">
    <property type="entry name" value="Guanylate cyclase"/>
    <property type="match status" value="1"/>
</dbReference>
<keyword evidence="5" id="KW-0547">Nucleotide-binding</keyword>
<keyword evidence="9 17" id="KW-0472">Membrane</keyword>
<dbReference type="GO" id="GO:0035556">
    <property type="term" value="P:intracellular signal transduction"/>
    <property type="evidence" value="ECO:0007669"/>
    <property type="project" value="InterPro"/>
</dbReference>
<dbReference type="GO" id="GO:0005525">
    <property type="term" value="F:GTP binding"/>
    <property type="evidence" value="ECO:0007669"/>
    <property type="project" value="UniProtKB-KW"/>
</dbReference>
<evidence type="ECO:0000256" key="4">
    <source>
        <dbReference type="ARBA" id="ARBA00022692"/>
    </source>
</evidence>
<dbReference type="InterPro" id="IPR000719">
    <property type="entry name" value="Prot_kinase_dom"/>
</dbReference>
<dbReference type="GO" id="GO:0009581">
    <property type="term" value="P:detection of external stimulus"/>
    <property type="evidence" value="ECO:0007669"/>
    <property type="project" value="UniProtKB-ARBA"/>
</dbReference>
<evidence type="ECO:0000256" key="15">
    <source>
        <dbReference type="RuleBase" id="RU003431"/>
    </source>
</evidence>
<dbReference type="Gene3D" id="3.30.70.1230">
    <property type="entry name" value="Nucleotide cyclase"/>
    <property type="match status" value="1"/>
</dbReference>
<keyword evidence="20" id="KW-1185">Reference proteome</keyword>
<feature type="coiled-coil region" evidence="16">
    <location>
        <begin position="395"/>
        <end position="433"/>
    </location>
</feature>
<evidence type="ECO:0000256" key="10">
    <source>
        <dbReference type="ARBA" id="ARBA00023170"/>
    </source>
</evidence>
<dbReference type="EC" id="4.6.1.2" evidence="3 15"/>
<keyword evidence="12 14" id="KW-0456">Lyase</keyword>
<keyword evidence="7 17" id="KW-1133">Transmembrane helix</keyword>
<keyword evidence="16" id="KW-0175">Coiled coil</keyword>
<evidence type="ECO:0000256" key="17">
    <source>
        <dbReference type="SAM" id="Phobius"/>
    </source>
</evidence>
<dbReference type="GO" id="GO:0004016">
    <property type="term" value="F:adenylate cyclase activity"/>
    <property type="evidence" value="ECO:0007669"/>
    <property type="project" value="TreeGrafter"/>
</dbReference>
<evidence type="ECO:0000256" key="6">
    <source>
        <dbReference type="ARBA" id="ARBA00022842"/>
    </source>
</evidence>
<comment type="subcellular location">
    <subcellularLocation>
        <location evidence="2">Membrane</location>
        <topology evidence="2">Single-pass membrane protein</topology>
    </subcellularLocation>
</comment>
<organism evidence="20 21">
    <name type="scientific">Meloidogyne hapla</name>
    <name type="common">Root-knot nematode worm</name>
    <dbReference type="NCBI Taxonomy" id="6305"/>
    <lineage>
        <taxon>Eukaryota</taxon>
        <taxon>Metazoa</taxon>
        <taxon>Ecdysozoa</taxon>
        <taxon>Nematoda</taxon>
        <taxon>Chromadorea</taxon>
        <taxon>Rhabditida</taxon>
        <taxon>Tylenchina</taxon>
        <taxon>Tylenchomorpha</taxon>
        <taxon>Tylenchoidea</taxon>
        <taxon>Meloidogynidae</taxon>
        <taxon>Meloidogyninae</taxon>
        <taxon>Meloidogyne</taxon>
    </lineage>
</organism>
<dbReference type="AlphaFoldDB" id="A0A1I8BGG9"/>
<dbReference type="WBParaSite" id="MhA1_Contig2287.frz3.fgene2">
    <property type="protein sequence ID" value="MhA1_Contig2287.frz3.fgene2"/>
    <property type="gene ID" value="MhA1_Contig2287.frz3.fgene2"/>
</dbReference>
<evidence type="ECO:0000256" key="2">
    <source>
        <dbReference type="ARBA" id="ARBA00004167"/>
    </source>
</evidence>
<evidence type="ECO:0000256" key="16">
    <source>
        <dbReference type="SAM" id="Coils"/>
    </source>
</evidence>
<evidence type="ECO:0000313" key="21">
    <source>
        <dbReference type="WBParaSite" id="MhA1_Contig2287.frz3.fgene2"/>
    </source>
</evidence>
<evidence type="ECO:0000256" key="13">
    <source>
        <dbReference type="ARBA" id="ARBA00023293"/>
    </source>
</evidence>
<dbReference type="PROSITE" id="PS00452">
    <property type="entry name" value="GUANYLATE_CYCLASE_1"/>
    <property type="match status" value="1"/>
</dbReference>
<sequence>MTGFWPSENGAMPPDEPVCGFRGQRCSYTVEIAVGATVLALIMLILLLCQTRALNKMPWRLFSDDFRLIDEEAARSLLSIGSSNTKLSNQSIGGSKKHAILGVNTHATYRRFVQKQPLKFNREDMVLLTAVKDAIHDNINPFLGMAFNDKEEMFILWKFCSRGSVQDIIYNKNMTLDEKFHAAFVRDITLGLEYLHLSKVGFHGLLSPSTCVIDRNWSVRLTDFGLATMLERWTKEGQIQPYKADEDDDVTKEKRRGSKEKSCPNAFDRRGLKANCLFFPCNMKIVIMSDLGSNSVLQANFKSAGDIYAFGIVMYEILFRDLPFSRGVDLSGVGAAGDDGSRHIKPTIQEKETQIHPDMAALLIDCWSENAEIRPSIRRVRLNTESVLKCKGSLVEQMMRVMEQYANNLEKVVRERTEMLEEANARADRLLNQLLPPYVATELKAGRRVPPETFASATILFSNIVGFTRICQESSPLEVVTLLNGIYAGFDDRILEHGAYKVETIGDAYMVVAGIPPPKDQSVLAQNRHVDTIAGVALSMRKFLSGFEIPHRRKERVKCRWGFHSGPVAAGVVGLTAPRYCLFGDTVNTSSRMESTGLPEKIQISDQTNQLLATHYAEYVTEHRGQVEIKGKGLCKTYWLESKNMSHLSSEQMQIHSFQQLY</sequence>
<dbReference type="GO" id="GO:0043005">
    <property type="term" value="C:neuron projection"/>
    <property type="evidence" value="ECO:0007669"/>
    <property type="project" value="UniProtKB-ARBA"/>
</dbReference>
<evidence type="ECO:0000259" key="18">
    <source>
        <dbReference type="PROSITE" id="PS50011"/>
    </source>
</evidence>
<dbReference type="PANTHER" id="PTHR11920:SF370">
    <property type="entry name" value="RECEPTOR-TYPE GUANYLATE CYCLASE GCY-18"/>
    <property type="match status" value="1"/>
</dbReference>
<protein>
    <recommendedName>
        <fullName evidence="3 15">Guanylate cyclase</fullName>
        <ecNumber evidence="3 15">4.6.1.2</ecNumber>
    </recommendedName>
</protein>
<dbReference type="InterPro" id="IPR011009">
    <property type="entry name" value="Kinase-like_dom_sf"/>
</dbReference>
<dbReference type="Pfam" id="PF00211">
    <property type="entry name" value="Guanylate_cyc"/>
    <property type="match status" value="1"/>
</dbReference>
<dbReference type="InterPro" id="IPR001054">
    <property type="entry name" value="A/G_cyclase"/>
</dbReference>
<dbReference type="GO" id="GO:0005886">
    <property type="term" value="C:plasma membrane"/>
    <property type="evidence" value="ECO:0007669"/>
    <property type="project" value="TreeGrafter"/>
</dbReference>
<dbReference type="SMART" id="SM00044">
    <property type="entry name" value="CYCc"/>
    <property type="match status" value="1"/>
</dbReference>
<dbReference type="GO" id="GO:0009266">
    <property type="term" value="P:response to temperature stimulus"/>
    <property type="evidence" value="ECO:0007669"/>
    <property type="project" value="UniProtKB-ARBA"/>
</dbReference>
<keyword evidence="6" id="KW-0460">Magnesium</keyword>
<dbReference type="GO" id="GO:0009582">
    <property type="term" value="P:detection of abiotic stimulus"/>
    <property type="evidence" value="ECO:0007669"/>
    <property type="project" value="UniProtKB-ARBA"/>
</dbReference>
<evidence type="ECO:0000256" key="3">
    <source>
        <dbReference type="ARBA" id="ARBA00012202"/>
    </source>
</evidence>
<dbReference type="PROSITE" id="PS50125">
    <property type="entry name" value="GUANYLATE_CYCLASE_2"/>
    <property type="match status" value="1"/>
</dbReference>
<evidence type="ECO:0000256" key="9">
    <source>
        <dbReference type="ARBA" id="ARBA00023136"/>
    </source>
</evidence>
<dbReference type="SUPFAM" id="SSF55073">
    <property type="entry name" value="Nucleotide cyclase"/>
    <property type="match status" value="1"/>
</dbReference>
<dbReference type="Proteomes" id="UP000095281">
    <property type="component" value="Unplaced"/>
</dbReference>
<dbReference type="GO" id="GO:0005524">
    <property type="term" value="F:ATP binding"/>
    <property type="evidence" value="ECO:0007669"/>
    <property type="project" value="InterPro"/>
</dbReference>
<evidence type="ECO:0000256" key="8">
    <source>
        <dbReference type="ARBA" id="ARBA00023134"/>
    </source>
</evidence>
<keyword evidence="11" id="KW-0325">Glycoprotein</keyword>
<evidence type="ECO:0000259" key="19">
    <source>
        <dbReference type="PROSITE" id="PS50125"/>
    </source>
</evidence>
<dbReference type="CDD" id="cd07302">
    <property type="entry name" value="CHD"/>
    <property type="match status" value="1"/>
</dbReference>
<evidence type="ECO:0000256" key="14">
    <source>
        <dbReference type="RuleBase" id="RU000405"/>
    </source>
</evidence>
<dbReference type="PANTHER" id="PTHR11920">
    <property type="entry name" value="GUANYLYL CYCLASE"/>
    <property type="match status" value="1"/>
</dbReference>
<dbReference type="InterPro" id="IPR050401">
    <property type="entry name" value="Cyclic_nucleotide_synthase"/>
</dbReference>
<feature type="domain" description="Protein kinase" evidence="18">
    <location>
        <begin position="72"/>
        <end position="388"/>
    </location>
</feature>
<dbReference type="GO" id="GO:0001653">
    <property type="term" value="F:peptide receptor activity"/>
    <property type="evidence" value="ECO:0007669"/>
    <property type="project" value="TreeGrafter"/>
</dbReference>
<keyword evidence="10" id="KW-0675">Receptor</keyword>
<dbReference type="GO" id="GO:0004383">
    <property type="term" value="F:guanylate cyclase activity"/>
    <property type="evidence" value="ECO:0007669"/>
    <property type="project" value="UniProtKB-EC"/>
</dbReference>
<dbReference type="SUPFAM" id="SSF56112">
    <property type="entry name" value="Protein kinase-like (PK-like)"/>
    <property type="match status" value="1"/>
</dbReference>
<keyword evidence="4 17" id="KW-0812">Transmembrane</keyword>
<feature type="domain" description="Guanylate cyclase" evidence="19">
    <location>
        <begin position="458"/>
        <end position="594"/>
    </location>
</feature>
<accession>A0A1I8BGG9</accession>
<dbReference type="InterPro" id="IPR001245">
    <property type="entry name" value="Ser-Thr/Tyr_kinase_cat_dom"/>
</dbReference>
<comment type="similarity">
    <text evidence="14">Belongs to the adenylyl cyclase class-4/guanylyl cyclase family.</text>
</comment>
<evidence type="ECO:0000256" key="12">
    <source>
        <dbReference type="ARBA" id="ARBA00023239"/>
    </source>
</evidence>
<evidence type="ECO:0000256" key="5">
    <source>
        <dbReference type="ARBA" id="ARBA00022741"/>
    </source>
</evidence>
<dbReference type="Pfam" id="PF07714">
    <property type="entry name" value="PK_Tyr_Ser-Thr"/>
    <property type="match status" value="2"/>
</dbReference>
<dbReference type="OMA" id="ASKMNYF"/>
<feature type="transmembrane region" description="Helical" evidence="17">
    <location>
        <begin position="32"/>
        <end position="49"/>
    </location>
</feature>
<reference evidence="21" key="1">
    <citation type="submission" date="2016-11" db="UniProtKB">
        <authorList>
            <consortium name="WormBaseParasite"/>
        </authorList>
    </citation>
    <scope>IDENTIFICATION</scope>
</reference>
<dbReference type="SMART" id="SM00220">
    <property type="entry name" value="S_TKc"/>
    <property type="match status" value="1"/>
</dbReference>
<evidence type="ECO:0000256" key="11">
    <source>
        <dbReference type="ARBA" id="ARBA00023180"/>
    </source>
</evidence>
<evidence type="ECO:0000313" key="20">
    <source>
        <dbReference type="Proteomes" id="UP000095281"/>
    </source>
</evidence>
<dbReference type="GO" id="GO:0042330">
    <property type="term" value="P:taxis"/>
    <property type="evidence" value="ECO:0007669"/>
    <property type="project" value="UniProtKB-ARBA"/>
</dbReference>
<evidence type="ECO:0000256" key="7">
    <source>
        <dbReference type="ARBA" id="ARBA00022989"/>
    </source>
</evidence>
<dbReference type="PROSITE" id="PS50011">
    <property type="entry name" value="PROTEIN_KINASE_DOM"/>
    <property type="match status" value="1"/>
</dbReference>